<evidence type="ECO:0000313" key="2">
    <source>
        <dbReference type="Proteomes" id="UP001198439"/>
    </source>
</evidence>
<name>A0AAW4VRI1_9FIRM</name>
<dbReference type="RefSeq" id="WP_227280224.1">
    <property type="nucleotide sequence ID" value="NZ_JAJDKZ010000281.1"/>
</dbReference>
<dbReference type="Proteomes" id="UP001198439">
    <property type="component" value="Unassembled WGS sequence"/>
</dbReference>
<reference evidence="1" key="1">
    <citation type="submission" date="2021-10" db="EMBL/GenBank/DDBJ databases">
        <title>Collection of gut derived symbiotic bacterial strains cultured from healthy donors.</title>
        <authorList>
            <person name="Lin H."/>
            <person name="Littmann E."/>
            <person name="Kohout C."/>
            <person name="Pamer E.G."/>
        </authorList>
    </citation>
    <scope>NUCLEOTIDE SEQUENCE</scope>
    <source>
        <strain evidence="1">DFI.4.48</strain>
    </source>
</reference>
<evidence type="ECO:0008006" key="3">
    <source>
        <dbReference type="Google" id="ProtNLM"/>
    </source>
</evidence>
<feature type="non-terminal residue" evidence="1">
    <location>
        <position position="77"/>
    </location>
</feature>
<gene>
    <name evidence="1" type="ORF">LJD69_13830</name>
</gene>
<protein>
    <recommendedName>
        <fullName evidence="3">Right handed beta helix domain-containing protein</fullName>
    </recommendedName>
</protein>
<proteinExistence type="predicted"/>
<dbReference type="EMBL" id="JAJDKZ010000281">
    <property type="protein sequence ID" value="MCB8611667.1"/>
    <property type="molecule type" value="Genomic_DNA"/>
</dbReference>
<feature type="non-terminal residue" evidence="1">
    <location>
        <position position="1"/>
    </location>
</feature>
<organism evidence="1 2">
    <name type="scientific">Faecalibacillus faecis</name>
    <dbReference type="NCBI Taxonomy" id="1982628"/>
    <lineage>
        <taxon>Bacteria</taxon>
        <taxon>Bacillati</taxon>
        <taxon>Bacillota</taxon>
        <taxon>Erysipelotrichia</taxon>
        <taxon>Erysipelotrichales</taxon>
        <taxon>Coprobacillaceae</taxon>
        <taxon>Faecalibacillus</taxon>
    </lineage>
</organism>
<accession>A0AAW4VRI1</accession>
<evidence type="ECO:0000313" key="1">
    <source>
        <dbReference type="EMBL" id="MCB8611667.1"/>
    </source>
</evidence>
<sequence length="77" mass="8503">FTTFQANQAVNIQGNSASGNGSGIYNRNITVLNNNAHILNNQCKNGTQRGIFHEGSLFSIEGNTEIQQEIYLAKDRF</sequence>
<comment type="caution">
    <text evidence="1">The sequence shown here is derived from an EMBL/GenBank/DDBJ whole genome shotgun (WGS) entry which is preliminary data.</text>
</comment>
<dbReference type="AlphaFoldDB" id="A0AAW4VRI1"/>